<organism evidence="1 2">
    <name type="scientific">Imshaugia aleurites</name>
    <dbReference type="NCBI Taxonomy" id="172621"/>
    <lineage>
        <taxon>Eukaryota</taxon>
        <taxon>Fungi</taxon>
        <taxon>Dikarya</taxon>
        <taxon>Ascomycota</taxon>
        <taxon>Pezizomycotina</taxon>
        <taxon>Lecanoromycetes</taxon>
        <taxon>OSLEUM clade</taxon>
        <taxon>Lecanoromycetidae</taxon>
        <taxon>Lecanorales</taxon>
        <taxon>Lecanorineae</taxon>
        <taxon>Parmeliaceae</taxon>
        <taxon>Imshaugia</taxon>
    </lineage>
</organism>
<dbReference type="InterPro" id="IPR029063">
    <property type="entry name" value="SAM-dependent_MTases_sf"/>
</dbReference>
<protein>
    <submittedName>
        <fullName evidence="1">Uncharacterized protein</fullName>
    </submittedName>
</protein>
<dbReference type="OrthoDB" id="2410195at2759"/>
<comment type="caution">
    <text evidence="1">The sequence shown here is derived from an EMBL/GenBank/DDBJ whole genome shotgun (WGS) entry which is preliminary data.</text>
</comment>
<proteinExistence type="predicted"/>
<sequence length="90" mass="10003">MAGYQQGRASWLDSFPTEDQLAKGLIEDENSVLLVDGDLILQDQDEPIERAKTALAEKGIKAMAYDFFTSQPIKGDDNMTQVPKSTPHVY</sequence>
<dbReference type="Gene3D" id="3.40.50.150">
    <property type="entry name" value="Vaccinia Virus protein VP39"/>
    <property type="match status" value="1"/>
</dbReference>
<dbReference type="Proteomes" id="UP000664534">
    <property type="component" value="Unassembled WGS sequence"/>
</dbReference>
<gene>
    <name evidence="1" type="ORF">IMSHALPRED_004911</name>
</gene>
<evidence type="ECO:0000313" key="2">
    <source>
        <dbReference type="Proteomes" id="UP000664534"/>
    </source>
</evidence>
<name>A0A8H3IIW9_9LECA</name>
<evidence type="ECO:0000313" key="1">
    <source>
        <dbReference type="EMBL" id="CAF9920468.1"/>
    </source>
</evidence>
<dbReference type="EMBL" id="CAJPDT010000025">
    <property type="protein sequence ID" value="CAF9920468.1"/>
    <property type="molecule type" value="Genomic_DNA"/>
</dbReference>
<reference evidence="1" key="1">
    <citation type="submission" date="2021-03" db="EMBL/GenBank/DDBJ databases">
        <authorList>
            <person name="Tagirdzhanova G."/>
        </authorList>
    </citation>
    <scope>NUCLEOTIDE SEQUENCE</scope>
</reference>
<keyword evidence="2" id="KW-1185">Reference proteome</keyword>
<dbReference type="AlphaFoldDB" id="A0A8H3IIW9"/>
<accession>A0A8H3IIW9</accession>